<comment type="caution">
    <text evidence="1">The sequence shown here is derived from an EMBL/GenBank/DDBJ whole genome shotgun (WGS) entry which is preliminary data.</text>
</comment>
<sequence>MEHRRNSGLGVAAPPFLSLSASPIFSLSLFFSPPSAVPLSPPFNTRIQTDTHTLPSPSANHMGFLTDGG</sequence>
<dbReference type="EMBL" id="WNYA01072292">
    <property type="protein sequence ID" value="KAG8535270.1"/>
    <property type="molecule type" value="Genomic_DNA"/>
</dbReference>
<organism evidence="1 2">
    <name type="scientific">Engystomops pustulosus</name>
    <name type="common">Tungara frog</name>
    <name type="synonym">Physalaemus pustulosus</name>
    <dbReference type="NCBI Taxonomy" id="76066"/>
    <lineage>
        <taxon>Eukaryota</taxon>
        <taxon>Metazoa</taxon>
        <taxon>Chordata</taxon>
        <taxon>Craniata</taxon>
        <taxon>Vertebrata</taxon>
        <taxon>Euteleostomi</taxon>
        <taxon>Amphibia</taxon>
        <taxon>Batrachia</taxon>
        <taxon>Anura</taxon>
        <taxon>Neobatrachia</taxon>
        <taxon>Hyloidea</taxon>
        <taxon>Leptodactylidae</taxon>
        <taxon>Leiuperinae</taxon>
        <taxon>Engystomops</taxon>
    </lineage>
</organism>
<name>A0AAV6YI51_ENGPU</name>
<evidence type="ECO:0000313" key="2">
    <source>
        <dbReference type="Proteomes" id="UP000824782"/>
    </source>
</evidence>
<keyword evidence="2" id="KW-1185">Reference proteome</keyword>
<dbReference type="Proteomes" id="UP000824782">
    <property type="component" value="Unassembled WGS sequence"/>
</dbReference>
<evidence type="ECO:0000313" key="1">
    <source>
        <dbReference type="EMBL" id="KAG8535270.1"/>
    </source>
</evidence>
<dbReference type="AlphaFoldDB" id="A0AAV6YI51"/>
<reference evidence="1" key="1">
    <citation type="thesis" date="2020" institute="ProQuest LLC" country="789 East Eisenhower Parkway, Ann Arbor, MI, USA">
        <title>Comparative Genomics and Chromosome Evolution.</title>
        <authorList>
            <person name="Mudd A.B."/>
        </authorList>
    </citation>
    <scope>NUCLEOTIDE SEQUENCE</scope>
    <source>
        <strain evidence="1">237g6f4</strain>
        <tissue evidence="1">Blood</tissue>
    </source>
</reference>
<proteinExistence type="predicted"/>
<protein>
    <submittedName>
        <fullName evidence="1">Uncharacterized protein</fullName>
    </submittedName>
</protein>
<gene>
    <name evidence="1" type="ORF">GDO81_028969</name>
</gene>
<accession>A0AAV6YI51</accession>